<comment type="caution">
    <text evidence="1">The sequence shown here is derived from an EMBL/GenBank/DDBJ whole genome shotgun (WGS) entry which is preliminary data.</text>
</comment>
<accession>A0ABU3VAK3</accession>
<organism evidence="1 2">
    <name type="scientific">Sedimentitalea todarodis</name>
    <dbReference type="NCBI Taxonomy" id="1631240"/>
    <lineage>
        <taxon>Bacteria</taxon>
        <taxon>Pseudomonadati</taxon>
        <taxon>Pseudomonadota</taxon>
        <taxon>Alphaproteobacteria</taxon>
        <taxon>Rhodobacterales</taxon>
        <taxon>Paracoccaceae</taxon>
        <taxon>Sedimentitalea</taxon>
    </lineage>
</organism>
<reference evidence="2" key="1">
    <citation type="submission" date="2023-05" db="EMBL/GenBank/DDBJ databases">
        <title>Sedimentitalea sp. nov. JM2-8.</title>
        <authorList>
            <person name="Huang J."/>
        </authorList>
    </citation>
    <scope>NUCLEOTIDE SEQUENCE [LARGE SCALE GENOMIC DNA]</scope>
    <source>
        <strain evidence="2">KHS03</strain>
    </source>
</reference>
<gene>
    <name evidence="1" type="ORF">QO231_04920</name>
</gene>
<evidence type="ECO:0000313" key="1">
    <source>
        <dbReference type="EMBL" id="MDU9003192.1"/>
    </source>
</evidence>
<sequence length="95" mass="10675">MSMLTALRRPQLLIRAAQFGAREYRRDRHLQRLLGYGALPRPAAAILRLMDIERTLNDQRNSDDAGYALAQHVDVLIAMMGEAQLLRSARSDAAT</sequence>
<dbReference type="Pfam" id="PF20083">
    <property type="entry name" value="DUF6477"/>
    <property type="match status" value="1"/>
</dbReference>
<protein>
    <submittedName>
        <fullName evidence="1">DUF6477 family protein</fullName>
    </submittedName>
</protein>
<proteinExistence type="predicted"/>
<keyword evidence="2" id="KW-1185">Reference proteome</keyword>
<dbReference type="Proteomes" id="UP001255416">
    <property type="component" value="Unassembled WGS sequence"/>
</dbReference>
<dbReference type="InterPro" id="IPR045516">
    <property type="entry name" value="DUF6477"/>
</dbReference>
<dbReference type="RefSeq" id="WP_316773899.1">
    <property type="nucleotide sequence ID" value="NZ_JASMWN010000003.1"/>
</dbReference>
<name>A0ABU3VAK3_9RHOB</name>
<dbReference type="EMBL" id="JASMWN010000003">
    <property type="protein sequence ID" value="MDU9003192.1"/>
    <property type="molecule type" value="Genomic_DNA"/>
</dbReference>
<evidence type="ECO:0000313" key="2">
    <source>
        <dbReference type="Proteomes" id="UP001255416"/>
    </source>
</evidence>